<feature type="region of interest" description="Disordered" evidence="1">
    <location>
        <begin position="57"/>
        <end position="123"/>
    </location>
</feature>
<dbReference type="EMBL" id="CP036279">
    <property type="protein sequence ID" value="QDU61010.1"/>
    <property type="molecule type" value="Genomic_DNA"/>
</dbReference>
<name>A0A518B1Z7_9BACT</name>
<proteinExistence type="predicted"/>
<keyword evidence="3" id="KW-1185">Reference proteome</keyword>
<gene>
    <name evidence="2" type="ORF">Pan216_18630</name>
</gene>
<protein>
    <submittedName>
        <fullName evidence="2">Uncharacterized protein</fullName>
    </submittedName>
</protein>
<reference evidence="2 3" key="1">
    <citation type="submission" date="2019-02" db="EMBL/GenBank/DDBJ databases">
        <title>Deep-cultivation of Planctomycetes and their phenomic and genomic characterization uncovers novel biology.</title>
        <authorList>
            <person name="Wiegand S."/>
            <person name="Jogler M."/>
            <person name="Boedeker C."/>
            <person name="Pinto D."/>
            <person name="Vollmers J."/>
            <person name="Rivas-Marin E."/>
            <person name="Kohn T."/>
            <person name="Peeters S.H."/>
            <person name="Heuer A."/>
            <person name="Rast P."/>
            <person name="Oberbeckmann S."/>
            <person name="Bunk B."/>
            <person name="Jeske O."/>
            <person name="Meyerdierks A."/>
            <person name="Storesund J.E."/>
            <person name="Kallscheuer N."/>
            <person name="Luecker S."/>
            <person name="Lage O.M."/>
            <person name="Pohl T."/>
            <person name="Merkel B.J."/>
            <person name="Hornburger P."/>
            <person name="Mueller R.-W."/>
            <person name="Bruemmer F."/>
            <person name="Labrenz M."/>
            <person name="Spormann A.M."/>
            <person name="Op den Camp H."/>
            <person name="Overmann J."/>
            <person name="Amann R."/>
            <person name="Jetten M.S.M."/>
            <person name="Mascher T."/>
            <person name="Medema M.H."/>
            <person name="Devos D.P."/>
            <person name="Kaster A.-K."/>
            <person name="Ovreas L."/>
            <person name="Rohde M."/>
            <person name="Galperin M.Y."/>
            <person name="Jogler C."/>
        </authorList>
    </citation>
    <scope>NUCLEOTIDE SEQUENCE [LARGE SCALE GENOMIC DNA]</scope>
    <source>
        <strain evidence="2 3">Pan216</strain>
    </source>
</reference>
<evidence type="ECO:0000313" key="2">
    <source>
        <dbReference type="EMBL" id="QDU61010.1"/>
    </source>
</evidence>
<dbReference type="KEGG" id="knv:Pan216_18630"/>
<accession>A0A518B1Z7</accession>
<dbReference type="Proteomes" id="UP000317093">
    <property type="component" value="Chromosome"/>
</dbReference>
<dbReference type="AlphaFoldDB" id="A0A518B1Z7"/>
<evidence type="ECO:0000313" key="3">
    <source>
        <dbReference type="Proteomes" id="UP000317093"/>
    </source>
</evidence>
<organism evidence="2 3">
    <name type="scientific">Kolteria novifilia</name>
    <dbReference type="NCBI Taxonomy" id="2527975"/>
    <lineage>
        <taxon>Bacteria</taxon>
        <taxon>Pseudomonadati</taxon>
        <taxon>Planctomycetota</taxon>
        <taxon>Planctomycetia</taxon>
        <taxon>Kolteriales</taxon>
        <taxon>Kolteriaceae</taxon>
        <taxon>Kolteria</taxon>
    </lineage>
</organism>
<sequence>MLGLLWLRHPDWQAIGATRRNEWQANGLPYGKRYGDARMLGLLWLRHPDWQAIGATRRRSLPRRTGTEGDADGRQMACPTNGEEVVISSFRGTATPFSDEAQGRASRTLGTESRENPTPDGVV</sequence>
<evidence type="ECO:0000256" key="1">
    <source>
        <dbReference type="SAM" id="MobiDB-lite"/>
    </source>
</evidence>